<gene>
    <name evidence="2" type="ORF">O3V59_05750</name>
</gene>
<sequence>MLTILRTVQVKVIMTEASRAALVEQYRQQIRRRQEEWEQWQFQAKKLLADARKRSPEALQLVQERIAREERQRKEKLEQLQFQLRQAENLPEGSEIEYATVQSPVQIRVGDVWDEIMSGTEIMVKDGRIHEIRQTPRE</sequence>
<reference evidence="2" key="1">
    <citation type="submission" date="2022-12" db="EMBL/GenBank/DDBJ databases">
        <title>Draft genome sequence of the thermophilic strain Brevibacillus thermoruber HT42, isolated from Los Humeros, Puebla, Mexico, with biotechnological potential.</title>
        <authorList>
            <person name="Lara Sanchez J."/>
            <person name="Solis Palacios R."/>
            <person name="Bustos Baena A.S."/>
            <person name="Ruz Baez A.E."/>
            <person name="Espinosa Luna G."/>
            <person name="Oliart Ros R.M."/>
        </authorList>
    </citation>
    <scope>NUCLEOTIDE SEQUENCE</scope>
    <source>
        <strain evidence="2">HT42</strain>
    </source>
</reference>
<evidence type="ECO:0000313" key="2">
    <source>
        <dbReference type="EMBL" id="MDA5107853.1"/>
    </source>
</evidence>
<feature type="coiled-coil region" evidence="1">
    <location>
        <begin position="59"/>
        <end position="90"/>
    </location>
</feature>
<evidence type="ECO:0000313" key="3">
    <source>
        <dbReference type="Proteomes" id="UP001151071"/>
    </source>
</evidence>
<dbReference type="AlphaFoldDB" id="A0A9X3Z2N5"/>
<proteinExistence type="predicted"/>
<dbReference type="EMBL" id="JAPYYP010000004">
    <property type="protein sequence ID" value="MDA5107853.1"/>
    <property type="molecule type" value="Genomic_DNA"/>
</dbReference>
<dbReference type="Gene3D" id="6.10.140.1110">
    <property type="match status" value="1"/>
</dbReference>
<keyword evidence="3" id="KW-1185">Reference proteome</keyword>
<comment type="caution">
    <text evidence="2">The sequence shown here is derived from an EMBL/GenBank/DDBJ whole genome shotgun (WGS) entry which is preliminary data.</text>
</comment>
<accession>A0A9X3Z2N5</accession>
<organism evidence="2 3">
    <name type="scientific">Brevibacillus thermoruber</name>
    <dbReference type="NCBI Taxonomy" id="33942"/>
    <lineage>
        <taxon>Bacteria</taxon>
        <taxon>Bacillati</taxon>
        <taxon>Bacillota</taxon>
        <taxon>Bacilli</taxon>
        <taxon>Bacillales</taxon>
        <taxon>Paenibacillaceae</taxon>
        <taxon>Brevibacillus</taxon>
    </lineage>
</organism>
<dbReference type="InterPro" id="IPR021297">
    <property type="entry name" value="YlqD"/>
</dbReference>
<dbReference type="RefSeq" id="WP_029100185.1">
    <property type="nucleotide sequence ID" value="NZ_JAPYYP010000004.1"/>
</dbReference>
<dbReference type="Proteomes" id="UP001151071">
    <property type="component" value="Unassembled WGS sequence"/>
</dbReference>
<name>A0A9X3Z2N5_9BACL</name>
<dbReference type="Pfam" id="PF11068">
    <property type="entry name" value="YlqD"/>
    <property type="match status" value="1"/>
</dbReference>
<keyword evidence="1" id="KW-0175">Coiled coil</keyword>
<protein>
    <submittedName>
        <fullName evidence="2">YlqD family protein</fullName>
    </submittedName>
</protein>
<evidence type="ECO:0000256" key="1">
    <source>
        <dbReference type="SAM" id="Coils"/>
    </source>
</evidence>